<organism evidence="5 6">
    <name type="scientific">Oceanobacillus jeddahense</name>
    <dbReference type="NCBI Taxonomy" id="1462527"/>
    <lineage>
        <taxon>Bacteria</taxon>
        <taxon>Bacillati</taxon>
        <taxon>Bacillota</taxon>
        <taxon>Bacilli</taxon>
        <taxon>Bacillales</taxon>
        <taxon>Bacillaceae</taxon>
        <taxon>Oceanobacillus</taxon>
    </lineage>
</organism>
<dbReference type="RefSeq" id="WP_256708536.1">
    <property type="nucleotide sequence ID" value="NZ_CP101914.1"/>
</dbReference>
<dbReference type="InterPro" id="IPR051782">
    <property type="entry name" value="ABC_Transporter_VariousFunc"/>
</dbReference>
<dbReference type="PROSITE" id="PS00211">
    <property type="entry name" value="ABC_TRANSPORTER_1"/>
    <property type="match status" value="1"/>
</dbReference>
<evidence type="ECO:0000256" key="2">
    <source>
        <dbReference type="ARBA" id="ARBA00022741"/>
    </source>
</evidence>
<dbReference type="SUPFAM" id="SSF52540">
    <property type="entry name" value="P-loop containing nucleoside triphosphate hydrolases"/>
    <property type="match status" value="1"/>
</dbReference>
<dbReference type="InterPro" id="IPR027417">
    <property type="entry name" value="P-loop_NTPase"/>
</dbReference>
<sequence>MIDAVNVKKSFINKKAEHEVLKNITIHVQPGKLTALVGKNGAGKTTLLRIIAGLHDIDEGELFIGGEPQSTKTLSQRKNIGVLFGGDTGLYNRLTVREHLEYYGFLYGLDELILKKRISLLEKDFQMGSYMNRRVKHFSKGMKQKVAISKTMVHDPDIYLFDEPTTGLDIIGSNMFREKVLDLKEKNKTVLFSSHNMEEVALCDDIIILHEGTIHYEGTLNTLYKENNDWNLNKIVMNLINEEL</sequence>
<dbReference type="PROSITE" id="PS50893">
    <property type="entry name" value="ABC_TRANSPORTER_2"/>
    <property type="match status" value="1"/>
</dbReference>
<dbReference type="Proteomes" id="UP001059773">
    <property type="component" value="Chromosome"/>
</dbReference>
<accession>A0ABY5JTM7</accession>
<evidence type="ECO:0000256" key="1">
    <source>
        <dbReference type="ARBA" id="ARBA00022448"/>
    </source>
</evidence>
<keyword evidence="3 5" id="KW-0067">ATP-binding</keyword>
<dbReference type="PANTHER" id="PTHR42939:SF1">
    <property type="entry name" value="ABC TRANSPORTER ATP-BINDING PROTEIN ALBC-RELATED"/>
    <property type="match status" value="1"/>
</dbReference>
<evidence type="ECO:0000256" key="3">
    <source>
        <dbReference type="ARBA" id="ARBA00022840"/>
    </source>
</evidence>
<dbReference type="InterPro" id="IPR017871">
    <property type="entry name" value="ABC_transporter-like_CS"/>
</dbReference>
<evidence type="ECO:0000313" key="5">
    <source>
        <dbReference type="EMBL" id="UUI03466.1"/>
    </source>
</evidence>
<dbReference type="InterPro" id="IPR003439">
    <property type="entry name" value="ABC_transporter-like_ATP-bd"/>
</dbReference>
<feature type="domain" description="ABC transporter" evidence="4">
    <location>
        <begin position="2"/>
        <end position="236"/>
    </location>
</feature>
<reference evidence="5" key="1">
    <citation type="submission" date="2022-07" db="EMBL/GenBank/DDBJ databases">
        <title>FELIX.</title>
        <authorList>
            <person name="Wan K.H."/>
            <person name="Park S."/>
            <person name="Lawrence Q."/>
            <person name="Eichenberger J.P."/>
            <person name="Booth B.W."/>
            <person name="Piaggio A.J."/>
            <person name="Chandler J.C."/>
            <person name="Franklin A.B."/>
            <person name="Celniker S.E."/>
        </authorList>
    </citation>
    <scope>NUCLEOTIDE SEQUENCE</scope>
    <source>
        <strain evidence="5">QA-1986 374</strain>
    </source>
</reference>
<evidence type="ECO:0000259" key="4">
    <source>
        <dbReference type="PROSITE" id="PS50893"/>
    </source>
</evidence>
<dbReference type="Pfam" id="PF00005">
    <property type="entry name" value="ABC_tran"/>
    <property type="match status" value="1"/>
</dbReference>
<evidence type="ECO:0000313" key="6">
    <source>
        <dbReference type="Proteomes" id="UP001059773"/>
    </source>
</evidence>
<dbReference type="EMBL" id="CP101914">
    <property type="protein sequence ID" value="UUI03466.1"/>
    <property type="molecule type" value="Genomic_DNA"/>
</dbReference>
<protein>
    <submittedName>
        <fullName evidence="5">ATP-binding cassette domain-containing protein</fullName>
    </submittedName>
</protein>
<gene>
    <name evidence="5" type="ORF">NP439_01805</name>
</gene>
<keyword evidence="6" id="KW-1185">Reference proteome</keyword>
<keyword evidence="1" id="KW-0813">Transport</keyword>
<keyword evidence="2" id="KW-0547">Nucleotide-binding</keyword>
<dbReference type="Gene3D" id="3.40.50.300">
    <property type="entry name" value="P-loop containing nucleotide triphosphate hydrolases"/>
    <property type="match status" value="1"/>
</dbReference>
<dbReference type="PANTHER" id="PTHR42939">
    <property type="entry name" value="ABC TRANSPORTER ATP-BINDING PROTEIN ALBC-RELATED"/>
    <property type="match status" value="1"/>
</dbReference>
<dbReference type="InterPro" id="IPR003593">
    <property type="entry name" value="AAA+_ATPase"/>
</dbReference>
<proteinExistence type="predicted"/>
<dbReference type="SMART" id="SM00382">
    <property type="entry name" value="AAA"/>
    <property type="match status" value="1"/>
</dbReference>
<name>A0ABY5JTM7_9BACI</name>
<dbReference type="GO" id="GO:0005524">
    <property type="term" value="F:ATP binding"/>
    <property type="evidence" value="ECO:0007669"/>
    <property type="project" value="UniProtKB-KW"/>
</dbReference>